<proteinExistence type="inferred from homology"/>
<dbReference type="GO" id="GO:0000724">
    <property type="term" value="P:double-strand break repair via homologous recombination"/>
    <property type="evidence" value="ECO:0007669"/>
    <property type="project" value="TreeGrafter"/>
</dbReference>
<name>A0A1Y2DJK2_9BASI</name>
<dbReference type="EMBL" id="MCGR01000076">
    <property type="protein sequence ID" value="ORY59412.1"/>
    <property type="molecule type" value="Genomic_DNA"/>
</dbReference>
<keyword evidence="9" id="KW-1185">Reference proteome</keyword>
<evidence type="ECO:0000313" key="9">
    <source>
        <dbReference type="Proteomes" id="UP000193467"/>
    </source>
</evidence>
<feature type="compositionally biased region" description="Low complexity" evidence="6">
    <location>
        <begin position="18"/>
        <end position="27"/>
    </location>
</feature>
<dbReference type="CDD" id="cd04478">
    <property type="entry name" value="RPA2_DBD_D"/>
    <property type="match status" value="1"/>
</dbReference>
<dbReference type="PANTHER" id="PTHR13989:SF16">
    <property type="entry name" value="REPLICATION PROTEIN A2"/>
    <property type="match status" value="1"/>
</dbReference>
<dbReference type="InterPro" id="IPR036390">
    <property type="entry name" value="WH_DNA-bd_sf"/>
</dbReference>
<dbReference type="Gene3D" id="1.10.10.10">
    <property type="entry name" value="Winged helix-like DNA-binding domain superfamily/Winged helix DNA-binding domain"/>
    <property type="match status" value="1"/>
</dbReference>
<organism evidence="8 9">
    <name type="scientific">Leucosporidium creatinivorum</name>
    <dbReference type="NCBI Taxonomy" id="106004"/>
    <lineage>
        <taxon>Eukaryota</taxon>
        <taxon>Fungi</taxon>
        <taxon>Dikarya</taxon>
        <taxon>Basidiomycota</taxon>
        <taxon>Pucciniomycotina</taxon>
        <taxon>Microbotryomycetes</taxon>
        <taxon>Leucosporidiales</taxon>
        <taxon>Leucosporidium</taxon>
    </lineage>
</organism>
<dbReference type="PANTHER" id="PTHR13989">
    <property type="entry name" value="REPLICATION PROTEIN A-RELATED"/>
    <property type="match status" value="1"/>
</dbReference>
<dbReference type="Proteomes" id="UP000193467">
    <property type="component" value="Unassembled WGS sequence"/>
</dbReference>
<dbReference type="OrthoDB" id="25571at2759"/>
<dbReference type="STRING" id="106004.A0A1Y2DJK2"/>
<keyword evidence="5" id="KW-0539">Nucleus</keyword>
<dbReference type="InParanoid" id="A0A1Y2DJK2"/>
<sequence length="269" mass="28581">MSYAGGFLQGSQGGSQGSPGSKRSGPSALRPVTIHQISTAQQAHPEAEFYLDGQELKEITFVACVRNMSRGTTNIGYLVEDGTGQIDARQWVDNAGEENEQSNEIEVNTYIRVLGSIKTFSGKRSVNCTRVRVIEDMNEINFHLVEAAYVSMYHQKGGLPGAAGGGRADHSHIQAPYAADAANPYAAAGGGGGGGNQYSDLPVVQRRIMEFIAQEVASGESDDGVNVGAIHRGAGGNTSLDKVKMELETLIGDGHLYQTIDDDHVLPTN</sequence>
<evidence type="ECO:0000256" key="6">
    <source>
        <dbReference type="SAM" id="MobiDB-lite"/>
    </source>
</evidence>
<reference evidence="8 9" key="1">
    <citation type="submission" date="2016-07" db="EMBL/GenBank/DDBJ databases">
        <title>Pervasive Adenine N6-methylation of Active Genes in Fungi.</title>
        <authorList>
            <consortium name="DOE Joint Genome Institute"/>
            <person name="Mondo S.J."/>
            <person name="Dannebaum R.O."/>
            <person name="Kuo R.C."/>
            <person name="Labutti K."/>
            <person name="Haridas S."/>
            <person name="Kuo A."/>
            <person name="Salamov A."/>
            <person name="Ahrendt S.R."/>
            <person name="Lipzen A."/>
            <person name="Sullivan W."/>
            <person name="Andreopoulos W.B."/>
            <person name="Clum A."/>
            <person name="Lindquist E."/>
            <person name="Daum C."/>
            <person name="Ramamoorthy G.K."/>
            <person name="Gryganskyi A."/>
            <person name="Culley D."/>
            <person name="Magnuson J.K."/>
            <person name="James T.Y."/>
            <person name="O'Malley M.A."/>
            <person name="Stajich J.E."/>
            <person name="Spatafora J.W."/>
            <person name="Visel A."/>
            <person name="Grigoriev I.V."/>
        </authorList>
    </citation>
    <scope>NUCLEOTIDE SEQUENCE [LARGE SCALE GENOMIC DNA]</scope>
    <source>
        <strain evidence="8 9">62-1032</strain>
    </source>
</reference>
<feature type="domain" description="Replication protein A C-terminal" evidence="7">
    <location>
        <begin position="155"/>
        <end position="263"/>
    </location>
</feature>
<keyword evidence="3" id="KW-0235">DNA replication</keyword>
<feature type="compositionally biased region" description="Gly residues" evidence="6">
    <location>
        <begin position="7"/>
        <end position="17"/>
    </location>
</feature>
<dbReference type="InterPro" id="IPR012340">
    <property type="entry name" value="NA-bd_OB-fold"/>
</dbReference>
<dbReference type="AlphaFoldDB" id="A0A1Y2DJK2"/>
<dbReference type="GO" id="GO:0035861">
    <property type="term" value="C:site of double-strand break"/>
    <property type="evidence" value="ECO:0007669"/>
    <property type="project" value="TreeGrafter"/>
</dbReference>
<evidence type="ECO:0000313" key="8">
    <source>
        <dbReference type="EMBL" id="ORY59412.1"/>
    </source>
</evidence>
<dbReference type="Gene3D" id="2.40.50.140">
    <property type="entry name" value="Nucleic acid-binding proteins"/>
    <property type="match status" value="1"/>
</dbReference>
<dbReference type="InterPro" id="IPR040260">
    <property type="entry name" value="RFA2-like"/>
</dbReference>
<evidence type="ECO:0000256" key="4">
    <source>
        <dbReference type="ARBA" id="ARBA00023125"/>
    </source>
</evidence>
<evidence type="ECO:0000259" key="7">
    <source>
        <dbReference type="Pfam" id="PF08784"/>
    </source>
</evidence>
<evidence type="ECO:0000256" key="5">
    <source>
        <dbReference type="ARBA" id="ARBA00023242"/>
    </source>
</evidence>
<protein>
    <recommendedName>
        <fullName evidence="7">Replication protein A C-terminal domain-containing protein</fullName>
    </recommendedName>
</protein>
<dbReference type="InterPro" id="IPR014892">
    <property type="entry name" value="RPA_C"/>
</dbReference>
<dbReference type="PIRSF" id="PIRSF036949">
    <property type="entry name" value="RPA32"/>
    <property type="match status" value="1"/>
</dbReference>
<dbReference type="GO" id="GO:0000781">
    <property type="term" value="C:chromosome, telomeric region"/>
    <property type="evidence" value="ECO:0007669"/>
    <property type="project" value="TreeGrafter"/>
</dbReference>
<comment type="caution">
    <text evidence="8">The sequence shown here is derived from an EMBL/GenBank/DDBJ whole genome shotgun (WGS) entry which is preliminary data.</text>
</comment>
<feature type="region of interest" description="Disordered" evidence="6">
    <location>
        <begin position="1"/>
        <end position="28"/>
    </location>
</feature>
<dbReference type="GO" id="GO:0003697">
    <property type="term" value="F:single-stranded DNA binding"/>
    <property type="evidence" value="ECO:0007669"/>
    <property type="project" value="TreeGrafter"/>
</dbReference>
<evidence type="ECO:0000256" key="3">
    <source>
        <dbReference type="ARBA" id="ARBA00022705"/>
    </source>
</evidence>
<dbReference type="SUPFAM" id="SSF46785">
    <property type="entry name" value="Winged helix' DNA-binding domain"/>
    <property type="match status" value="1"/>
</dbReference>
<accession>A0A1Y2DJK2</accession>
<comment type="similarity">
    <text evidence="2">Belongs to the replication factor A protein 2 family.</text>
</comment>
<dbReference type="FunCoup" id="A0A1Y2DJK2">
    <property type="interactions" value="449"/>
</dbReference>
<comment type="subcellular location">
    <subcellularLocation>
        <location evidence="1">Nucleus</location>
    </subcellularLocation>
</comment>
<evidence type="ECO:0000256" key="2">
    <source>
        <dbReference type="ARBA" id="ARBA00007815"/>
    </source>
</evidence>
<evidence type="ECO:0000256" key="1">
    <source>
        <dbReference type="ARBA" id="ARBA00004123"/>
    </source>
</evidence>
<dbReference type="GO" id="GO:0006289">
    <property type="term" value="P:nucleotide-excision repair"/>
    <property type="evidence" value="ECO:0007669"/>
    <property type="project" value="TreeGrafter"/>
</dbReference>
<dbReference type="Pfam" id="PF08784">
    <property type="entry name" value="RPA_C"/>
    <property type="match status" value="1"/>
</dbReference>
<gene>
    <name evidence="8" type="ORF">BCR35DRAFT_309268</name>
</gene>
<dbReference type="GO" id="GO:0006260">
    <property type="term" value="P:DNA replication"/>
    <property type="evidence" value="ECO:0007669"/>
    <property type="project" value="UniProtKB-KW"/>
</dbReference>
<dbReference type="InterPro" id="IPR036388">
    <property type="entry name" value="WH-like_DNA-bd_sf"/>
</dbReference>
<dbReference type="GO" id="GO:0005662">
    <property type="term" value="C:DNA replication factor A complex"/>
    <property type="evidence" value="ECO:0007669"/>
    <property type="project" value="TreeGrafter"/>
</dbReference>
<dbReference type="SUPFAM" id="SSF50249">
    <property type="entry name" value="Nucleic acid-binding proteins"/>
    <property type="match status" value="1"/>
</dbReference>
<keyword evidence="4" id="KW-0238">DNA-binding</keyword>
<dbReference type="InterPro" id="IPR014646">
    <property type="entry name" value="Rfa2/RPA32"/>
</dbReference>